<keyword evidence="9 10" id="KW-0961">Cell wall biogenesis/degradation</keyword>
<feature type="binding site" evidence="10">
    <location>
        <position position="180"/>
    </location>
    <ligand>
        <name>UDP-N-acetyl-alpha-D-glucosamine</name>
        <dbReference type="ChEBI" id="CHEBI:57705"/>
    </ligand>
</feature>
<feature type="binding site" evidence="10">
    <location>
        <position position="314"/>
    </location>
    <ligand>
        <name>UDP-N-acetyl-alpha-D-glucosamine</name>
        <dbReference type="ChEBI" id="CHEBI:57705"/>
    </ligand>
</feature>
<reference evidence="13 14" key="1">
    <citation type="journal article" date="2012" name="J. Bacteriol.">
        <title>Complete genome sequences of Desulfosporosinus orientis DSM765T, Desulfosporosinus youngiae DSM17734T, Desulfosporosinus meridiei DSM13257T, and Desulfosporosinus acidiphilus DSM22704T.</title>
        <authorList>
            <person name="Pester M."/>
            <person name="Brambilla E."/>
            <person name="Alazard D."/>
            <person name="Rattei T."/>
            <person name="Weinmaier T."/>
            <person name="Han J."/>
            <person name="Lucas S."/>
            <person name="Lapidus A."/>
            <person name="Cheng J.F."/>
            <person name="Goodwin L."/>
            <person name="Pitluck S."/>
            <person name="Peters L."/>
            <person name="Ovchinnikova G."/>
            <person name="Teshima H."/>
            <person name="Detter J.C."/>
            <person name="Han C.S."/>
            <person name="Tapia R."/>
            <person name="Land M.L."/>
            <person name="Hauser L."/>
            <person name="Kyrpides N.C."/>
            <person name="Ivanova N.N."/>
            <person name="Pagani I."/>
            <person name="Huntmann M."/>
            <person name="Wei C.L."/>
            <person name="Davenport K.W."/>
            <person name="Daligault H."/>
            <person name="Chain P.S."/>
            <person name="Chen A."/>
            <person name="Mavromatis K."/>
            <person name="Markowitz V."/>
            <person name="Szeto E."/>
            <person name="Mikhailova N."/>
            <person name="Pati A."/>
            <person name="Wagner M."/>
            <person name="Woyke T."/>
            <person name="Ollivier B."/>
            <person name="Klenk H.P."/>
            <person name="Spring S."/>
            <person name="Loy A."/>
        </authorList>
    </citation>
    <scope>NUCLEOTIDE SEQUENCE [LARGE SCALE GENOMIC DNA]</scope>
    <source>
        <strain evidence="14">ATCC BAA-275 / DSM 13257 / NCIMB 13706 / S10</strain>
    </source>
</reference>
<evidence type="ECO:0000256" key="10">
    <source>
        <dbReference type="HAMAP-Rule" id="MF_00033"/>
    </source>
</evidence>
<evidence type="ECO:0000256" key="1">
    <source>
        <dbReference type="ARBA" id="ARBA00022475"/>
    </source>
</evidence>
<dbReference type="EC" id="2.4.1.227" evidence="10"/>
<name>J7IZX4_DESMD</name>
<dbReference type="GO" id="GO:0009252">
    <property type="term" value="P:peptidoglycan biosynthetic process"/>
    <property type="evidence" value="ECO:0007669"/>
    <property type="project" value="UniProtKB-UniRule"/>
</dbReference>
<keyword evidence="2 10" id="KW-0132">Cell division</keyword>
<reference evidence="14" key="2">
    <citation type="submission" date="2012-08" db="EMBL/GenBank/DDBJ databases">
        <title>Finished genome of Desulfosporosinus meridiei DSM 13257.</title>
        <authorList>
            <person name="Huntemann M."/>
            <person name="Wei C.-L."/>
            <person name="Han J."/>
            <person name="Detter J.C."/>
            <person name="Han C."/>
            <person name="Davenport K."/>
            <person name="Daligault H."/>
            <person name="Erkkila T."/>
            <person name="Gu W."/>
            <person name="Munk A.C.C."/>
            <person name="Teshima H."/>
            <person name="Xu Y."/>
            <person name="Chain P."/>
            <person name="Tapia R."/>
            <person name="Chen A."/>
            <person name="Krypides N."/>
            <person name="Mavromatis K."/>
            <person name="Markowitz V."/>
            <person name="Szeto E."/>
            <person name="Ivanova N."/>
            <person name="Mikhailova N."/>
            <person name="Ovchinnikova G."/>
            <person name="Pagani I."/>
            <person name="Pati A."/>
            <person name="Goodwin L."/>
            <person name="Peters L."/>
            <person name="Pitluck S."/>
            <person name="Woyke T."/>
            <person name="Pester M."/>
            <person name="Spring S."/>
            <person name="Ollivier B."/>
            <person name="Rattei T."/>
            <person name="Klenk H.-P."/>
            <person name="Wagner M."/>
            <person name="Loy A."/>
        </authorList>
    </citation>
    <scope>NUCLEOTIDE SEQUENCE [LARGE SCALE GENOMIC DNA]</scope>
    <source>
        <strain evidence="14">ATCC BAA-275 / DSM 13257 / NCIMB 13706 / S10</strain>
    </source>
</reference>
<keyword evidence="7 10" id="KW-0472">Membrane</keyword>
<keyword evidence="1 10" id="KW-1003">Cell membrane</keyword>
<feature type="binding site" evidence="10">
    <location>
        <position position="210"/>
    </location>
    <ligand>
        <name>UDP-N-acetyl-alpha-D-glucosamine</name>
        <dbReference type="ChEBI" id="CHEBI:57705"/>
    </ligand>
</feature>
<dbReference type="InterPro" id="IPR007235">
    <property type="entry name" value="Glyco_trans_28_C"/>
</dbReference>
<dbReference type="UniPathway" id="UPA00219"/>
<keyword evidence="5 10" id="KW-0133">Cell shape</keyword>
<evidence type="ECO:0000313" key="13">
    <source>
        <dbReference type="EMBL" id="AFQ45684.1"/>
    </source>
</evidence>
<dbReference type="Pfam" id="PF03033">
    <property type="entry name" value="Glyco_transf_28"/>
    <property type="match status" value="1"/>
</dbReference>
<protein>
    <recommendedName>
        <fullName evidence="10">UDP-N-acetylglucosamine--N-acetylmuramyl-(pentapeptide) pyrophosphoryl-undecaprenol N-acetylglucosamine transferase</fullName>
        <ecNumber evidence="10">2.4.1.227</ecNumber>
    </recommendedName>
    <alternativeName>
        <fullName evidence="10">Undecaprenyl-PP-MurNAc-pentapeptide-UDPGlcNAc GlcNAc transferase</fullName>
    </alternativeName>
</protein>
<comment type="pathway">
    <text evidence="10">Cell wall biogenesis; peptidoglycan biosynthesis.</text>
</comment>
<dbReference type="InterPro" id="IPR004276">
    <property type="entry name" value="GlycoTrans_28_N"/>
</dbReference>
<keyword evidence="4 10" id="KW-0808">Transferase</keyword>
<dbReference type="Gene3D" id="3.40.50.2000">
    <property type="entry name" value="Glycogen Phosphorylase B"/>
    <property type="match status" value="2"/>
</dbReference>
<dbReference type="Pfam" id="PF04101">
    <property type="entry name" value="Glyco_tran_28_C"/>
    <property type="match status" value="1"/>
</dbReference>
<feature type="binding site" evidence="10">
    <location>
        <begin position="24"/>
        <end position="26"/>
    </location>
    <ligand>
        <name>UDP-N-acetyl-alpha-D-glucosamine</name>
        <dbReference type="ChEBI" id="CHEBI:57705"/>
    </ligand>
</feature>
<keyword evidence="14" id="KW-1185">Reference proteome</keyword>
<dbReference type="PANTHER" id="PTHR21015:SF22">
    <property type="entry name" value="GLYCOSYLTRANSFERASE"/>
    <property type="match status" value="1"/>
</dbReference>
<accession>J7IZX4</accession>
<dbReference type="STRING" id="768704.Desmer_3848"/>
<dbReference type="CDD" id="cd03785">
    <property type="entry name" value="GT28_MurG"/>
    <property type="match status" value="1"/>
</dbReference>
<evidence type="ECO:0000259" key="12">
    <source>
        <dbReference type="Pfam" id="PF04101"/>
    </source>
</evidence>
<proteinExistence type="inferred from homology"/>
<evidence type="ECO:0000256" key="8">
    <source>
        <dbReference type="ARBA" id="ARBA00023306"/>
    </source>
</evidence>
<dbReference type="GO" id="GO:0008360">
    <property type="term" value="P:regulation of cell shape"/>
    <property type="evidence" value="ECO:0007669"/>
    <property type="project" value="UniProtKB-KW"/>
</dbReference>
<evidence type="ECO:0000256" key="5">
    <source>
        <dbReference type="ARBA" id="ARBA00022960"/>
    </source>
</evidence>
<evidence type="ECO:0000259" key="11">
    <source>
        <dbReference type="Pfam" id="PF03033"/>
    </source>
</evidence>
<dbReference type="GO" id="GO:0005975">
    <property type="term" value="P:carbohydrate metabolic process"/>
    <property type="evidence" value="ECO:0007669"/>
    <property type="project" value="InterPro"/>
</dbReference>
<dbReference type="GO" id="GO:0050511">
    <property type="term" value="F:undecaprenyldiphospho-muramoylpentapeptide beta-N-acetylglucosaminyltransferase activity"/>
    <property type="evidence" value="ECO:0007669"/>
    <property type="project" value="UniProtKB-UniRule"/>
</dbReference>
<comment type="function">
    <text evidence="10">Cell wall formation. Catalyzes the transfer of a GlcNAc subunit on undecaprenyl-pyrophosphoryl-MurNAc-pentapeptide (lipid intermediate I) to form undecaprenyl-pyrophosphoryl-MurNAc-(pentapeptide)GlcNAc (lipid intermediate II).</text>
</comment>
<dbReference type="KEGG" id="dmi:Desmer_3848"/>
<evidence type="ECO:0000313" key="14">
    <source>
        <dbReference type="Proteomes" id="UP000005262"/>
    </source>
</evidence>
<comment type="caution">
    <text evidence="10">Lacks conserved residue(s) required for the propagation of feature annotation.</text>
</comment>
<dbReference type="GO" id="GO:0051301">
    <property type="term" value="P:cell division"/>
    <property type="evidence" value="ECO:0007669"/>
    <property type="project" value="UniProtKB-KW"/>
</dbReference>
<evidence type="ECO:0000256" key="4">
    <source>
        <dbReference type="ARBA" id="ARBA00022679"/>
    </source>
</evidence>
<evidence type="ECO:0000256" key="7">
    <source>
        <dbReference type="ARBA" id="ARBA00023136"/>
    </source>
</evidence>
<dbReference type="GO" id="GO:0051991">
    <property type="term" value="F:UDP-N-acetyl-D-glucosamine:N-acetylmuramoyl-L-alanyl-D-glutamyl-meso-2,6-diaminopimelyl-D-alanyl-D-alanine-diphosphoundecaprenol 4-beta-N-acetylglucosaminlytransferase activity"/>
    <property type="evidence" value="ECO:0007669"/>
    <property type="project" value="RHEA"/>
</dbReference>
<keyword evidence="6 10" id="KW-0573">Peptidoglycan synthesis</keyword>
<dbReference type="HOGENOM" id="CLU_037404_0_1_9"/>
<dbReference type="NCBIfam" id="TIGR01133">
    <property type="entry name" value="murG"/>
    <property type="match status" value="1"/>
</dbReference>
<comment type="similarity">
    <text evidence="10">Belongs to the glycosyltransferase 28 family. MurG subfamily.</text>
</comment>
<comment type="subcellular location">
    <subcellularLocation>
        <location evidence="10">Cell membrane</location>
        <topology evidence="10">Peripheral membrane protein</topology>
        <orientation evidence="10">Cytoplasmic side</orientation>
    </subcellularLocation>
</comment>
<dbReference type="AlphaFoldDB" id="J7IZX4"/>
<comment type="catalytic activity">
    <reaction evidence="10">
        <text>di-trans,octa-cis-undecaprenyl diphospho-N-acetyl-alpha-D-muramoyl-L-alanyl-D-glutamyl-meso-2,6-diaminopimeloyl-D-alanyl-D-alanine + UDP-N-acetyl-alpha-D-glucosamine = di-trans,octa-cis-undecaprenyl diphospho-[N-acetyl-alpha-D-glucosaminyl-(1-&gt;4)]-N-acetyl-alpha-D-muramoyl-L-alanyl-D-glutamyl-meso-2,6-diaminopimeloyl-D-alanyl-D-alanine + UDP + H(+)</text>
        <dbReference type="Rhea" id="RHEA:31227"/>
        <dbReference type="ChEBI" id="CHEBI:15378"/>
        <dbReference type="ChEBI" id="CHEBI:57705"/>
        <dbReference type="ChEBI" id="CHEBI:58223"/>
        <dbReference type="ChEBI" id="CHEBI:61387"/>
        <dbReference type="ChEBI" id="CHEBI:61388"/>
        <dbReference type="EC" id="2.4.1.227"/>
    </reaction>
</comment>
<dbReference type="GO" id="GO:0005886">
    <property type="term" value="C:plasma membrane"/>
    <property type="evidence" value="ECO:0007669"/>
    <property type="project" value="UniProtKB-SubCell"/>
</dbReference>
<sequence length="383" mass="41804">MKVDILEVEKGVWMVRVILTGGGTGGHIYPALAIAKGLLARDADTQILYVGIQDGMEARLVPEAGIAFKGISGKGLPRKLSLDTIKVIGKSFKALWETKKVLREFHPDLVIGTGGYVSGPVVLTAALFNIPTLLHEQNAWPGITNRILARVVKKVMVTFPESIAHFGVKNKMELVGLPVRQEIGRYSREIGAKHFGLRSDRLTLLVTGGSRGARTLNHAMVKVLEYLAQRPEIQVIWATGSVTYAETIAELKQREIPWESPQWRVVEYLKDMPEALACTDLYIGRAGAASLAELMVAGIPGILIPFPFAAENHQEHNAQALVQAGAAQVILDSECDGEKLWNEINLLISQPSLLAKMGEASRTLAQPKALDKIVDLCLATAWR</sequence>
<evidence type="ECO:0000256" key="9">
    <source>
        <dbReference type="ARBA" id="ARBA00023316"/>
    </source>
</evidence>
<evidence type="ECO:0000256" key="3">
    <source>
        <dbReference type="ARBA" id="ARBA00022676"/>
    </source>
</evidence>
<dbReference type="Proteomes" id="UP000005262">
    <property type="component" value="Chromosome"/>
</dbReference>
<evidence type="ECO:0000256" key="2">
    <source>
        <dbReference type="ARBA" id="ARBA00022618"/>
    </source>
</evidence>
<feature type="binding site" evidence="10">
    <location>
        <position position="138"/>
    </location>
    <ligand>
        <name>UDP-N-acetyl-alpha-D-glucosamine</name>
        <dbReference type="ChEBI" id="CHEBI:57705"/>
    </ligand>
</feature>
<dbReference type="SUPFAM" id="SSF53756">
    <property type="entry name" value="UDP-Glycosyltransferase/glycogen phosphorylase"/>
    <property type="match status" value="1"/>
</dbReference>
<feature type="domain" description="Glycosyltransferase family 28 N-terminal" evidence="11">
    <location>
        <begin position="17"/>
        <end position="156"/>
    </location>
</feature>
<dbReference type="InterPro" id="IPR006009">
    <property type="entry name" value="GlcNAc_MurG"/>
</dbReference>
<dbReference type="PANTHER" id="PTHR21015">
    <property type="entry name" value="UDP-N-ACETYLGLUCOSAMINE--N-ACETYLMURAMYL-(PENTAPEPTIDE) PYROPHOSPHORYL-UNDECAPRENOL N-ACETYLGLUCOSAMINE TRANSFERASE 1"/>
    <property type="match status" value="1"/>
</dbReference>
<keyword evidence="8 10" id="KW-0131">Cell cycle</keyword>
<evidence type="ECO:0000256" key="6">
    <source>
        <dbReference type="ARBA" id="ARBA00022984"/>
    </source>
</evidence>
<feature type="domain" description="Glycosyl transferase family 28 C-terminal" evidence="12">
    <location>
        <begin position="203"/>
        <end position="369"/>
    </location>
</feature>
<keyword evidence="3 10" id="KW-0328">Glycosyltransferase</keyword>
<dbReference type="EMBL" id="CP003629">
    <property type="protein sequence ID" value="AFQ45684.1"/>
    <property type="molecule type" value="Genomic_DNA"/>
</dbReference>
<gene>
    <name evidence="10" type="primary">murG</name>
    <name evidence="13" type="ordered locus">Desmer_3848</name>
</gene>
<dbReference type="eggNOG" id="COG0707">
    <property type="taxonomic scope" value="Bacteria"/>
</dbReference>
<dbReference type="HAMAP" id="MF_00033">
    <property type="entry name" value="MurG"/>
    <property type="match status" value="1"/>
</dbReference>
<organism evidence="13 14">
    <name type="scientific">Desulfosporosinus meridiei (strain ATCC BAA-275 / DSM 13257 / KCTC 12902 / NCIMB 13706 / S10)</name>
    <dbReference type="NCBI Taxonomy" id="768704"/>
    <lineage>
        <taxon>Bacteria</taxon>
        <taxon>Bacillati</taxon>
        <taxon>Bacillota</taxon>
        <taxon>Clostridia</taxon>
        <taxon>Eubacteriales</taxon>
        <taxon>Desulfitobacteriaceae</taxon>
        <taxon>Desulfosporosinus</taxon>
    </lineage>
</organism>
<dbReference type="GO" id="GO:0071555">
    <property type="term" value="P:cell wall organization"/>
    <property type="evidence" value="ECO:0007669"/>
    <property type="project" value="UniProtKB-KW"/>
</dbReference>